<evidence type="ECO:0000313" key="18">
    <source>
        <dbReference type="EMBL" id="KGE03623.1"/>
    </source>
</evidence>
<dbReference type="Pfam" id="PF00593">
    <property type="entry name" value="TonB_dep_Rec_b-barrel"/>
    <property type="match status" value="1"/>
</dbReference>
<evidence type="ECO:0000256" key="13">
    <source>
        <dbReference type="ARBA" id="ARBA00023237"/>
    </source>
</evidence>
<dbReference type="AlphaFoldDB" id="A0A095VRD8"/>
<dbReference type="HOGENOM" id="CLU_008287_9_0_6"/>
<organism evidence="18 19">
    <name type="scientific">Pseudohaliea rubra DSM 19751</name>
    <dbReference type="NCBI Taxonomy" id="1265313"/>
    <lineage>
        <taxon>Bacteria</taxon>
        <taxon>Pseudomonadati</taxon>
        <taxon>Pseudomonadota</taxon>
        <taxon>Gammaproteobacteria</taxon>
        <taxon>Cellvibrionales</taxon>
        <taxon>Halieaceae</taxon>
        <taxon>Pseudohaliea</taxon>
    </lineage>
</organism>
<evidence type="ECO:0000256" key="3">
    <source>
        <dbReference type="ARBA" id="ARBA00022448"/>
    </source>
</evidence>
<dbReference type="Pfam" id="PF07715">
    <property type="entry name" value="Plug"/>
    <property type="match status" value="1"/>
</dbReference>
<evidence type="ECO:0000256" key="12">
    <source>
        <dbReference type="ARBA" id="ARBA00023170"/>
    </source>
</evidence>
<keyword evidence="8" id="KW-0408">Iron</keyword>
<proteinExistence type="inferred from homology"/>
<dbReference type="eggNOG" id="COG4773">
    <property type="taxonomic scope" value="Bacteria"/>
</dbReference>
<dbReference type="CDD" id="cd01347">
    <property type="entry name" value="ligand_gated_channel"/>
    <property type="match status" value="1"/>
</dbReference>
<accession>A0A095VRD8</accession>
<comment type="subcellular location">
    <subcellularLocation>
        <location evidence="1 14">Cell outer membrane</location>
        <topology evidence="1 14">Multi-pass membrane protein</topology>
    </subcellularLocation>
</comment>
<dbReference type="InterPro" id="IPR037066">
    <property type="entry name" value="Plug_dom_sf"/>
</dbReference>
<protein>
    <submittedName>
        <fullName evidence="18">Ferrichrome-iron receptor</fullName>
    </submittedName>
</protein>
<keyword evidence="4 14" id="KW-1134">Transmembrane beta strand</keyword>
<keyword evidence="6 14" id="KW-0812">Transmembrane</keyword>
<dbReference type="PATRIC" id="fig|1265313.6.peg.1980"/>
<dbReference type="InterPro" id="IPR036942">
    <property type="entry name" value="Beta-barrel_TonB_sf"/>
</dbReference>
<keyword evidence="12 18" id="KW-0675">Receptor</keyword>
<dbReference type="Gene3D" id="2.170.130.10">
    <property type="entry name" value="TonB-dependent receptor, plug domain"/>
    <property type="match status" value="1"/>
</dbReference>
<keyword evidence="7" id="KW-0732">Signal</keyword>
<comment type="similarity">
    <text evidence="2 14 15">Belongs to the TonB-dependent receptor family.</text>
</comment>
<evidence type="ECO:0000256" key="6">
    <source>
        <dbReference type="ARBA" id="ARBA00022692"/>
    </source>
</evidence>
<dbReference type="GO" id="GO:0015344">
    <property type="term" value="F:siderophore uptake transmembrane transporter activity"/>
    <property type="evidence" value="ECO:0007669"/>
    <property type="project" value="TreeGrafter"/>
</dbReference>
<dbReference type="NCBIfam" id="TIGR01783">
    <property type="entry name" value="TonB-siderophor"/>
    <property type="match status" value="1"/>
</dbReference>
<gene>
    <name evidence="18" type="ORF">HRUBRA_02002</name>
</gene>
<reference evidence="18 19" key="1">
    <citation type="journal article" date="2014" name="Genome Announc.">
        <title>Genome Sequence of Gammaproteobacterial Pseudohaliea rubra Type Strain DSM 19751, Isolated from Coastal Seawater of the Mediterranean Sea.</title>
        <authorList>
            <person name="Spring S."/>
            <person name="Fiebig A."/>
            <person name="Riedel T."/>
            <person name="Goker M."/>
            <person name="Klenk H.P."/>
        </authorList>
    </citation>
    <scope>NUCLEOTIDE SEQUENCE [LARGE SCALE GENOMIC DNA]</scope>
    <source>
        <strain evidence="18 19">DSM 19751</strain>
    </source>
</reference>
<dbReference type="InterPro" id="IPR000531">
    <property type="entry name" value="Beta-barrel_TonB"/>
</dbReference>
<evidence type="ECO:0000256" key="7">
    <source>
        <dbReference type="ARBA" id="ARBA00022729"/>
    </source>
</evidence>
<evidence type="ECO:0000256" key="1">
    <source>
        <dbReference type="ARBA" id="ARBA00004571"/>
    </source>
</evidence>
<dbReference type="Gene3D" id="2.40.170.20">
    <property type="entry name" value="TonB-dependent receptor, beta-barrel domain"/>
    <property type="match status" value="1"/>
</dbReference>
<dbReference type="Proteomes" id="UP000029640">
    <property type="component" value="Unassembled WGS sequence"/>
</dbReference>
<dbReference type="PANTHER" id="PTHR32552">
    <property type="entry name" value="FERRICHROME IRON RECEPTOR-RELATED"/>
    <property type="match status" value="1"/>
</dbReference>
<keyword evidence="5" id="KW-0410">Iron transport</keyword>
<name>A0A095VRD8_9GAMM</name>
<keyword evidence="19" id="KW-1185">Reference proteome</keyword>
<sequence length="692" mass="75133">MYAQDNASGKSADPDDRIEEVFVYGNMNRFGATKSNTPIVDTARSLSIETADAFTEKGALNLSQTTAYMPGVTAETYGFATRGDWIRSRGLDIPRYRDSIQELFGSYNTTRTEIYTIEQVEVLRGPASVLYGQGSPGGIVNVVSKTPKMETGGEVTAQVGNFSRQQLGVDLNGTAGADSALRGRFVAFYRDSDTQVDNVFDDTLVLMPSLTFAPTPDTAITGILLRQETESDTGSQFVPVAGTLQPGPGGVALDQDVYAGEPGFNRFDTESTQVTLLAEHRLTGDWYVNATALWRDGEADYHQAWPSFTGAGNSRYLNDIVGDSVATSTTVARSFYQADNTSEQKALDVRLSGSFTTGALEHELLVGVQYQDVETDNNVSFLYGGGALSGDFRFALDLANPEYTGAPQQSVFDAIYRDNPSQQVDDLGLYISDQISWKNWRVTAGVRYDELENTNGALDQTDSEMSISAAVMYSFGNGLSPYLNYAESFETVVGQTLSGDPLEPERASQVEAGIKYEPPAFPGYFTLAYFDIDITNLPNPNNLPGDAAQQQGESTLRGVELEGKFRLGDFAVQVAYATLDAEDPNGFELSASPDGQASLWVTWEPAALQGFHAGGGVRWVGESVSENSNLRYVTQDYLLGDLMLGYAMGNGLDLALNVRNVTDEQYLTSCLTRGDCFPGMRRQLSASLTYAF</sequence>
<evidence type="ECO:0000256" key="10">
    <source>
        <dbReference type="ARBA" id="ARBA00023077"/>
    </source>
</evidence>
<evidence type="ECO:0000256" key="14">
    <source>
        <dbReference type="PROSITE-ProRule" id="PRU01360"/>
    </source>
</evidence>
<evidence type="ECO:0000256" key="15">
    <source>
        <dbReference type="RuleBase" id="RU003357"/>
    </source>
</evidence>
<dbReference type="EMBL" id="AUVB01000054">
    <property type="protein sequence ID" value="KGE03623.1"/>
    <property type="molecule type" value="Genomic_DNA"/>
</dbReference>
<keyword evidence="11 14" id="KW-0472">Membrane</keyword>
<evidence type="ECO:0000256" key="2">
    <source>
        <dbReference type="ARBA" id="ARBA00009810"/>
    </source>
</evidence>
<comment type="caution">
    <text evidence="18">The sequence shown here is derived from an EMBL/GenBank/DDBJ whole genome shotgun (WGS) entry which is preliminary data.</text>
</comment>
<evidence type="ECO:0000256" key="8">
    <source>
        <dbReference type="ARBA" id="ARBA00023004"/>
    </source>
</evidence>
<feature type="domain" description="TonB-dependent receptor plug" evidence="17">
    <location>
        <begin position="40"/>
        <end position="139"/>
    </location>
</feature>
<dbReference type="PROSITE" id="PS52016">
    <property type="entry name" value="TONB_DEPENDENT_REC_3"/>
    <property type="match status" value="1"/>
</dbReference>
<dbReference type="STRING" id="1265313.HRUBRA_02002"/>
<dbReference type="GO" id="GO:0038023">
    <property type="term" value="F:signaling receptor activity"/>
    <property type="evidence" value="ECO:0007669"/>
    <property type="project" value="InterPro"/>
</dbReference>
<evidence type="ECO:0000313" key="19">
    <source>
        <dbReference type="Proteomes" id="UP000029640"/>
    </source>
</evidence>
<keyword evidence="10 15" id="KW-0798">TonB box</keyword>
<keyword evidence="9" id="KW-0406">Ion transport</keyword>
<dbReference type="InterPro" id="IPR039426">
    <property type="entry name" value="TonB-dep_rcpt-like"/>
</dbReference>
<feature type="domain" description="TonB-dependent receptor-like beta-barrel" evidence="16">
    <location>
        <begin position="230"/>
        <end position="661"/>
    </location>
</feature>
<dbReference type="GO" id="GO:0015891">
    <property type="term" value="P:siderophore transport"/>
    <property type="evidence" value="ECO:0007669"/>
    <property type="project" value="InterPro"/>
</dbReference>
<evidence type="ECO:0000256" key="5">
    <source>
        <dbReference type="ARBA" id="ARBA00022496"/>
    </source>
</evidence>
<evidence type="ECO:0000259" key="16">
    <source>
        <dbReference type="Pfam" id="PF00593"/>
    </source>
</evidence>
<evidence type="ECO:0000259" key="17">
    <source>
        <dbReference type="Pfam" id="PF07715"/>
    </source>
</evidence>
<dbReference type="InterPro" id="IPR010105">
    <property type="entry name" value="TonB_sidphr_rcpt"/>
</dbReference>
<dbReference type="PANTHER" id="PTHR32552:SF68">
    <property type="entry name" value="FERRICHROME OUTER MEMBRANE TRANSPORTER_PHAGE RECEPTOR"/>
    <property type="match status" value="1"/>
</dbReference>
<dbReference type="GO" id="GO:0009279">
    <property type="term" value="C:cell outer membrane"/>
    <property type="evidence" value="ECO:0007669"/>
    <property type="project" value="UniProtKB-SubCell"/>
</dbReference>
<keyword evidence="3 14" id="KW-0813">Transport</keyword>
<evidence type="ECO:0000256" key="4">
    <source>
        <dbReference type="ARBA" id="ARBA00022452"/>
    </source>
</evidence>
<evidence type="ECO:0000256" key="11">
    <source>
        <dbReference type="ARBA" id="ARBA00023136"/>
    </source>
</evidence>
<dbReference type="SUPFAM" id="SSF56935">
    <property type="entry name" value="Porins"/>
    <property type="match status" value="1"/>
</dbReference>
<keyword evidence="13 14" id="KW-0998">Cell outer membrane</keyword>
<evidence type="ECO:0000256" key="9">
    <source>
        <dbReference type="ARBA" id="ARBA00023065"/>
    </source>
</evidence>
<dbReference type="InterPro" id="IPR012910">
    <property type="entry name" value="Plug_dom"/>
</dbReference>